<keyword evidence="2" id="KW-0812">Transmembrane</keyword>
<keyword evidence="2" id="KW-0472">Membrane</keyword>
<comment type="caution">
    <text evidence="3">The sequence shown here is derived from an EMBL/GenBank/DDBJ whole genome shotgun (WGS) entry which is preliminary data.</text>
</comment>
<evidence type="ECO:0000256" key="2">
    <source>
        <dbReference type="SAM" id="Phobius"/>
    </source>
</evidence>
<feature type="compositionally biased region" description="Basic and acidic residues" evidence="1">
    <location>
        <begin position="27"/>
        <end position="36"/>
    </location>
</feature>
<feature type="region of interest" description="Disordered" evidence="1">
    <location>
        <begin position="1"/>
        <end position="47"/>
    </location>
</feature>
<proteinExistence type="predicted"/>
<gene>
    <name evidence="3" type="ORF">ACFOY1_18255</name>
</gene>
<protein>
    <recommendedName>
        <fullName evidence="5">Carbohydrate ABC transporter permease</fullName>
    </recommendedName>
</protein>
<evidence type="ECO:0000313" key="4">
    <source>
        <dbReference type="Proteomes" id="UP001595848"/>
    </source>
</evidence>
<dbReference type="RefSeq" id="WP_217965367.1">
    <property type="nucleotide sequence ID" value="NZ_JAHTBN010000006.1"/>
</dbReference>
<organism evidence="3 4">
    <name type="scientific">Candidimonas humi</name>
    <dbReference type="NCBI Taxonomy" id="683355"/>
    <lineage>
        <taxon>Bacteria</taxon>
        <taxon>Pseudomonadati</taxon>
        <taxon>Pseudomonadota</taxon>
        <taxon>Betaproteobacteria</taxon>
        <taxon>Burkholderiales</taxon>
        <taxon>Alcaligenaceae</taxon>
        <taxon>Candidimonas</taxon>
    </lineage>
</organism>
<feature type="compositionally biased region" description="Polar residues" evidence="1">
    <location>
        <begin position="1"/>
        <end position="17"/>
    </location>
</feature>
<reference evidence="4" key="1">
    <citation type="journal article" date="2019" name="Int. J. Syst. Evol. Microbiol.">
        <title>The Global Catalogue of Microorganisms (GCM) 10K type strain sequencing project: providing services to taxonomists for standard genome sequencing and annotation.</title>
        <authorList>
            <consortium name="The Broad Institute Genomics Platform"/>
            <consortium name="The Broad Institute Genome Sequencing Center for Infectious Disease"/>
            <person name="Wu L."/>
            <person name="Ma J."/>
        </authorList>
    </citation>
    <scope>NUCLEOTIDE SEQUENCE [LARGE SCALE GENOMIC DNA]</scope>
    <source>
        <strain evidence="4">LMG 24813</strain>
    </source>
</reference>
<name>A0ABV8P4P7_9BURK</name>
<accession>A0ABV8P4P7</accession>
<keyword evidence="4" id="KW-1185">Reference proteome</keyword>
<evidence type="ECO:0008006" key="5">
    <source>
        <dbReference type="Google" id="ProtNLM"/>
    </source>
</evidence>
<dbReference type="Proteomes" id="UP001595848">
    <property type="component" value="Unassembled WGS sequence"/>
</dbReference>
<sequence>MTSRTMTTQDATTQASAGQADAARLPPDMRADKRLQDQPPGAPAPARPAISGLWSAIVVLCASVMAVPLIWIVMRWVTHD</sequence>
<evidence type="ECO:0000313" key="3">
    <source>
        <dbReference type="EMBL" id="MFC4202897.1"/>
    </source>
</evidence>
<keyword evidence="2" id="KW-1133">Transmembrane helix</keyword>
<feature type="transmembrane region" description="Helical" evidence="2">
    <location>
        <begin position="53"/>
        <end position="74"/>
    </location>
</feature>
<evidence type="ECO:0000256" key="1">
    <source>
        <dbReference type="SAM" id="MobiDB-lite"/>
    </source>
</evidence>
<dbReference type="EMBL" id="JBHSBV010000007">
    <property type="protein sequence ID" value="MFC4202897.1"/>
    <property type="molecule type" value="Genomic_DNA"/>
</dbReference>